<dbReference type="EMBL" id="RQTJ01000008">
    <property type="protein sequence ID" value="RRA95543.1"/>
    <property type="molecule type" value="Genomic_DNA"/>
</dbReference>
<feature type="domain" description="VOC" evidence="1">
    <location>
        <begin position="2"/>
        <end position="126"/>
    </location>
</feature>
<gene>
    <name evidence="2" type="ORF">EG242_05330</name>
</gene>
<dbReference type="PROSITE" id="PS51819">
    <property type="entry name" value="VOC"/>
    <property type="match status" value="1"/>
</dbReference>
<dbReference type="OrthoDB" id="9788468at2"/>
<sequence length="127" mass="14508">MKLFQFIIYVADQKVSTDFYRKLLLKEPTLEVSGMTEFELSSTLKLGIMPENGIAKIIAEKTQHPANGNGIPRCEIYLVLEDLQPYYKRALELGAVLVSEIEDRDWGHKACYFRDPDGHILAFAEEL</sequence>
<reference evidence="2 3" key="1">
    <citation type="submission" date="2018-11" db="EMBL/GenBank/DDBJ databases">
        <title>Flavobacterium sp. nov., YIM 102796 draft genome.</title>
        <authorList>
            <person name="Li G."/>
            <person name="Jiang Y."/>
        </authorList>
    </citation>
    <scope>NUCLEOTIDE SEQUENCE [LARGE SCALE GENOMIC DNA]</scope>
    <source>
        <strain evidence="2 3">YIM 102796</strain>
    </source>
</reference>
<dbReference type="InterPro" id="IPR025870">
    <property type="entry name" value="Glyoxalase-like_dom"/>
</dbReference>
<evidence type="ECO:0000259" key="1">
    <source>
        <dbReference type="PROSITE" id="PS51819"/>
    </source>
</evidence>
<dbReference type="RefSeq" id="WP_124898868.1">
    <property type="nucleotide sequence ID" value="NZ_RQTJ01000008.1"/>
</dbReference>
<dbReference type="InterPro" id="IPR029068">
    <property type="entry name" value="Glyas_Bleomycin-R_OHBP_Dase"/>
</dbReference>
<protein>
    <submittedName>
        <fullName evidence="2">Lactoylglutathione lyase</fullName>
    </submittedName>
</protein>
<keyword evidence="2" id="KW-0456">Lyase</keyword>
<dbReference type="Pfam" id="PF12681">
    <property type="entry name" value="Glyoxalase_2"/>
    <property type="match status" value="1"/>
</dbReference>
<dbReference type="SUPFAM" id="SSF54593">
    <property type="entry name" value="Glyoxalase/Bleomycin resistance protein/Dihydroxybiphenyl dioxygenase"/>
    <property type="match status" value="1"/>
</dbReference>
<keyword evidence="3" id="KW-1185">Reference proteome</keyword>
<dbReference type="GO" id="GO:0016829">
    <property type="term" value="F:lyase activity"/>
    <property type="evidence" value="ECO:0007669"/>
    <property type="project" value="UniProtKB-KW"/>
</dbReference>
<accession>A0A3P1B4H9</accession>
<dbReference type="InterPro" id="IPR037523">
    <property type="entry name" value="VOC_core"/>
</dbReference>
<dbReference type="Gene3D" id="3.30.720.120">
    <property type="match status" value="1"/>
</dbReference>
<proteinExistence type="predicted"/>
<dbReference type="Proteomes" id="UP000268372">
    <property type="component" value="Unassembled WGS sequence"/>
</dbReference>
<organism evidence="2 3">
    <name type="scientific">Paenimyroides viscosum</name>
    <dbReference type="NCBI Taxonomy" id="2488729"/>
    <lineage>
        <taxon>Bacteria</taxon>
        <taxon>Pseudomonadati</taxon>
        <taxon>Bacteroidota</taxon>
        <taxon>Flavobacteriia</taxon>
        <taxon>Flavobacteriales</taxon>
        <taxon>Flavobacteriaceae</taxon>
        <taxon>Paenimyroides</taxon>
    </lineage>
</organism>
<dbReference type="Gene3D" id="3.30.720.110">
    <property type="match status" value="1"/>
</dbReference>
<evidence type="ECO:0000313" key="2">
    <source>
        <dbReference type="EMBL" id="RRA95543.1"/>
    </source>
</evidence>
<evidence type="ECO:0000313" key="3">
    <source>
        <dbReference type="Proteomes" id="UP000268372"/>
    </source>
</evidence>
<name>A0A3P1B4H9_9FLAO</name>
<dbReference type="AlphaFoldDB" id="A0A3P1B4H9"/>
<comment type="caution">
    <text evidence="2">The sequence shown here is derived from an EMBL/GenBank/DDBJ whole genome shotgun (WGS) entry which is preliminary data.</text>
</comment>